<dbReference type="Pfam" id="PF03544">
    <property type="entry name" value="TonB_C"/>
    <property type="match status" value="1"/>
</dbReference>
<keyword evidence="4" id="KW-1003">Cell membrane</keyword>
<name>A0ABZ0IWD2_9BACT</name>
<dbReference type="NCBIfam" id="TIGR01352">
    <property type="entry name" value="tonB_Cterm"/>
    <property type="match status" value="1"/>
</dbReference>
<keyword evidence="8" id="KW-1133">Transmembrane helix</keyword>
<evidence type="ECO:0000256" key="1">
    <source>
        <dbReference type="ARBA" id="ARBA00004383"/>
    </source>
</evidence>
<evidence type="ECO:0000256" key="9">
    <source>
        <dbReference type="ARBA" id="ARBA00023136"/>
    </source>
</evidence>
<evidence type="ECO:0000313" key="13">
    <source>
        <dbReference type="Proteomes" id="UP001302349"/>
    </source>
</evidence>
<dbReference type="SUPFAM" id="SSF74653">
    <property type="entry name" value="TolA/TonB C-terminal domain"/>
    <property type="match status" value="1"/>
</dbReference>
<feature type="domain" description="TonB C-terminal" evidence="11">
    <location>
        <begin position="135"/>
        <end position="231"/>
    </location>
</feature>
<keyword evidence="13" id="KW-1185">Reference proteome</keyword>
<comment type="similarity">
    <text evidence="2">Belongs to the TonB family.</text>
</comment>
<keyword evidence="6" id="KW-0812">Transmembrane</keyword>
<reference evidence="12 13" key="1">
    <citation type="journal article" date="2023" name="Microbiol. Resour. Announc.">
        <title>Complete Genome Sequence of Imperialibacter roseus strain P4T.</title>
        <authorList>
            <person name="Tizabi D.R."/>
            <person name="Bachvaroff T."/>
            <person name="Hill R.T."/>
        </authorList>
    </citation>
    <scope>NUCLEOTIDE SEQUENCE [LARGE SCALE GENOMIC DNA]</scope>
    <source>
        <strain evidence="12 13">P4T</strain>
    </source>
</reference>
<keyword evidence="9" id="KW-0472">Membrane</keyword>
<evidence type="ECO:0000256" key="7">
    <source>
        <dbReference type="ARBA" id="ARBA00022927"/>
    </source>
</evidence>
<evidence type="ECO:0000256" key="10">
    <source>
        <dbReference type="SAM" id="SignalP"/>
    </source>
</evidence>
<evidence type="ECO:0000256" key="2">
    <source>
        <dbReference type="ARBA" id="ARBA00006555"/>
    </source>
</evidence>
<dbReference type="Gene3D" id="3.30.1150.10">
    <property type="match status" value="1"/>
</dbReference>
<keyword evidence="10" id="KW-0732">Signal</keyword>
<evidence type="ECO:0000256" key="3">
    <source>
        <dbReference type="ARBA" id="ARBA00022448"/>
    </source>
</evidence>
<dbReference type="EMBL" id="CP136051">
    <property type="protein sequence ID" value="WOK07986.1"/>
    <property type="molecule type" value="Genomic_DNA"/>
</dbReference>
<keyword evidence="7" id="KW-0653">Protein transport</keyword>
<dbReference type="Proteomes" id="UP001302349">
    <property type="component" value="Chromosome"/>
</dbReference>
<protein>
    <submittedName>
        <fullName evidence="12">Energy transducer TonB</fullName>
    </submittedName>
</protein>
<evidence type="ECO:0000256" key="4">
    <source>
        <dbReference type="ARBA" id="ARBA00022475"/>
    </source>
</evidence>
<sequence>MTFLALVLWIPSLAFGQTAGASSPGSNGSNPGPALEHIDTVVTSFKQGKWQQVVAMFDSIVSNNYFTNNQLYYAVSKSLESLSRETPEPAKKDSLMQASKKVYEASLGEWGEQVMEGGVDLKVYSIVDKNPEPVGGMKNYTTYLEQNMNYPPDALQQKKEGKVFLQFVVNKDGSIDAIKVQRGLCKTCNEEAIRLIKEGPKWTPGKQSGQPVFVRMVLPVSFNIRDYYRALKVKNTN</sequence>
<evidence type="ECO:0000313" key="12">
    <source>
        <dbReference type="EMBL" id="WOK07986.1"/>
    </source>
</evidence>
<gene>
    <name evidence="12" type="ORF">RT717_04995</name>
</gene>
<evidence type="ECO:0000256" key="8">
    <source>
        <dbReference type="ARBA" id="ARBA00022989"/>
    </source>
</evidence>
<comment type="subcellular location">
    <subcellularLocation>
        <location evidence="1">Cell inner membrane</location>
        <topology evidence="1">Single-pass membrane protein</topology>
        <orientation evidence="1">Periplasmic side</orientation>
    </subcellularLocation>
</comment>
<proteinExistence type="inferred from homology"/>
<keyword evidence="5" id="KW-0997">Cell inner membrane</keyword>
<keyword evidence="3" id="KW-0813">Transport</keyword>
<dbReference type="InterPro" id="IPR006260">
    <property type="entry name" value="TonB/TolA_C"/>
</dbReference>
<feature type="signal peptide" evidence="10">
    <location>
        <begin position="1"/>
        <end position="21"/>
    </location>
</feature>
<dbReference type="PROSITE" id="PS52015">
    <property type="entry name" value="TONB_CTD"/>
    <property type="match status" value="1"/>
</dbReference>
<dbReference type="RefSeq" id="WP_317490634.1">
    <property type="nucleotide sequence ID" value="NZ_CP136051.1"/>
</dbReference>
<evidence type="ECO:0000256" key="6">
    <source>
        <dbReference type="ARBA" id="ARBA00022692"/>
    </source>
</evidence>
<dbReference type="InterPro" id="IPR051045">
    <property type="entry name" value="TonB-dependent_transducer"/>
</dbReference>
<dbReference type="PANTHER" id="PTHR33446">
    <property type="entry name" value="PROTEIN TONB-RELATED"/>
    <property type="match status" value="1"/>
</dbReference>
<dbReference type="InterPro" id="IPR037682">
    <property type="entry name" value="TonB_C"/>
</dbReference>
<organism evidence="12 13">
    <name type="scientific">Imperialibacter roseus</name>
    <dbReference type="NCBI Taxonomy" id="1324217"/>
    <lineage>
        <taxon>Bacteria</taxon>
        <taxon>Pseudomonadati</taxon>
        <taxon>Bacteroidota</taxon>
        <taxon>Cytophagia</taxon>
        <taxon>Cytophagales</taxon>
        <taxon>Flammeovirgaceae</taxon>
        <taxon>Imperialibacter</taxon>
    </lineage>
</organism>
<feature type="chain" id="PRO_5047549845" evidence="10">
    <location>
        <begin position="22"/>
        <end position="237"/>
    </location>
</feature>
<evidence type="ECO:0000256" key="5">
    <source>
        <dbReference type="ARBA" id="ARBA00022519"/>
    </source>
</evidence>
<dbReference type="PANTHER" id="PTHR33446:SF2">
    <property type="entry name" value="PROTEIN TONB"/>
    <property type="match status" value="1"/>
</dbReference>
<evidence type="ECO:0000259" key="11">
    <source>
        <dbReference type="PROSITE" id="PS52015"/>
    </source>
</evidence>
<accession>A0ABZ0IWD2</accession>